<dbReference type="SMART" id="SM00870">
    <property type="entry name" value="Asparaginase"/>
    <property type="match status" value="1"/>
</dbReference>
<sequence>MPRPRVMLIGLGGTIAMSADAGAVVPALGAAQLVAAVPGLAGAGVDVEVLDFRQTASASLSFDDLLGLAAVLDALDGVDGIVVTQGTDSMEETAYLLDLAYRGDTPVVMTGAMRAASAAGADGPANLLAAVRVAVSPQARGRGVLVVMADEIHAAVRVRKTHTTGVAAFRSPGGGVLGQVTEGRVRFVNAAARGPGVPLPALDPRRPRVRVALLTMALGDDGTLAETLLRDDAWHGAVIAGFGGGHVPAGVVPVLRRLAARMPVVLASRTGEGDVLTSSYGYPGGEVDLLGAGLIPAGPLDPLKARVLLHLLLSAGVPATHLPSAFTATADPSTAASPPLRVDLGRLPANRSPIT</sequence>
<reference evidence="9" key="1">
    <citation type="submission" date="2023-07" db="EMBL/GenBank/DDBJ databases">
        <title>Sequencing the genomes of 1000 actinobacteria strains.</title>
        <authorList>
            <person name="Klenk H.-P."/>
        </authorList>
    </citation>
    <scope>NUCLEOTIDE SEQUENCE</scope>
    <source>
        <strain evidence="9">DSM 44707</strain>
    </source>
</reference>
<evidence type="ECO:0000256" key="6">
    <source>
        <dbReference type="SAM" id="SignalP"/>
    </source>
</evidence>
<dbReference type="InterPro" id="IPR037152">
    <property type="entry name" value="L-asparaginase_N_sf"/>
</dbReference>
<dbReference type="SUPFAM" id="SSF53774">
    <property type="entry name" value="Glutaminase/Asparaginase"/>
    <property type="match status" value="1"/>
</dbReference>
<organism evidence="9 10">
    <name type="scientific">Catenuloplanes atrovinosus</name>
    <dbReference type="NCBI Taxonomy" id="137266"/>
    <lineage>
        <taxon>Bacteria</taxon>
        <taxon>Bacillati</taxon>
        <taxon>Actinomycetota</taxon>
        <taxon>Actinomycetes</taxon>
        <taxon>Micromonosporales</taxon>
        <taxon>Micromonosporaceae</taxon>
        <taxon>Catenuloplanes</taxon>
    </lineage>
</organism>
<keyword evidence="2 9" id="KW-0378">Hydrolase</keyword>
<dbReference type="PIRSF" id="PIRSF001220">
    <property type="entry name" value="L-ASNase_gatD"/>
    <property type="match status" value="1"/>
</dbReference>
<evidence type="ECO:0000256" key="1">
    <source>
        <dbReference type="ARBA" id="ARBA00010518"/>
    </source>
</evidence>
<evidence type="ECO:0000313" key="10">
    <source>
        <dbReference type="Proteomes" id="UP001183643"/>
    </source>
</evidence>
<evidence type="ECO:0000256" key="3">
    <source>
        <dbReference type="PIRSR" id="PIRSR001220-1"/>
    </source>
</evidence>
<feature type="signal peptide" evidence="6">
    <location>
        <begin position="1"/>
        <end position="23"/>
    </location>
</feature>
<dbReference type="AlphaFoldDB" id="A0AAE3YL18"/>
<dbReference type="InterPro" id="IPR006034">
    <property type="entry name" value="Asparaginase/glutaminase-like"/>
</dbReference>
<evidence type="ECO:0000256" key="4">
    <source>
        <dbReference type="PIRSR" id="PIRSR001220-2"/>
    </source>
</evidence>
<dbReference type="EC" id="3.5.1.1" evidence="9"/>
<dbReference type="GO" id="GO:0006528">
    <property type="term" value="P:asparagine metabolic process"/>
    <property type="evidence" value="ECO:0007669"/>
    <property type="project" value="InterPro"/>
</dbReference>
<name>A0AAE3YL18_9ACTN</name>
<dbReference type="PRINTS" id="PR00139">
    <property type="entry name" value="ASNGLNASE"/>
</dbReference>
<dbReference type="InterPro" id="IPR004550">
    <property type="entry name" value="AsnASE_II"/>
</dbReference>
<feature type="region of interest" description="Disordered" evidence="5">
    <location>
        <begin position="329"/>
        <end position="355"/>
    </location>
</feature>
<dbReference type="InterPro" id="IPR027473">
    <property type="entry name" value="L-asparaginase_C"/>
</dbReference>
<dbReference type="Pfam" id="PF00710">
    <property type="entry name" value="Asparaginase"/>
    <property type="match status" value="1"/>
</dbReference>
<accession>A0AAE3YL18</accession>
<dbReference type="EMBL" id="JAVDYB010000001">
    <property type="protein sequence ID" value="MDR7275779.1"/>
    <property type="molecule type" value="Genomic_DNA"/>
</dbReference>
<feature type="active site" description="O-isoaspartyl threonine intermediate" evidence="3">
    <location>
        <position position="14"/>
    </location>
</feature>
<dbReference type="CDD" id="cd08964">
    <property type="entry name" value="L-asparaginase_II"/>
    <property type="match status" value="1"/>
</dbReference>
<dbReference type="Gene3D" id="3.40.50.1170">
    <property type="entry name" value="L-asparaginase, N-terminal domain"/>
    <property type="match status" value="1"/>
</dbReference>
<gene>
    <name evidence="9" type="ORF">J2S41_002557</name>
</gene>
<keyword evidence="10" id="KW-1185">Reference proteome</keyword>
<feature type="compositionally biased region" description="Low complexity" evidence="5">
    <location>
        <begin position="329"/>
        <end position="339"/>
    </location>
</feature>
<dbReference type="InterPro" id="IPR040919">
    <property type="entry name" value="Asparaginase_C"/>
</dbReference>
<dbReference type="InterPro" id="IPR027474">
    <property type="entry name" value="L-asparaginase_N"/>
</dbReference>
<dbReference type="PIRSF" id="PIRSF500176">
    <property type="entry name" value="L_ASNase"/>
    <property type="match status" value="1"/>
</dbReference>
<proteinExistence type="inferred from homology"/>
<comment type="caution">
    <text evidence="9">The sequence shown here is derived from an EMBL/GenBank/DDBJ whole genome shotgun (WGS) entry which is preliminary data.</text>
</comment>
<evidence type="ECO:0000256" key="5">
    <source>
        <dbReference type="SAM" id="MobiDB-lite"/>
    </source>
</evidence>
<comment type="similarity">
    <text evidence="1">Belongs to the asparaginase 1 family.</text>
</comment>
<dbReference type="RefSeq" id="WP_310367153.1">
    <property type="nucleotide sequence ID" value="NZ_JAVDYB010000001.1"/>
</dbReference>
<feature type="chain" id="PRO_5042239743" evidence="6">
    <location>
        <begin position="24"/>
        <end position="355"/>
    </location>
</feature>
<evidence type="ECO:0000259" key="7">
    <source>
        <dbReference type="Pfam" id="PF00710"/>
    </source>
</evidence>
<dbReference type="PROSITE" id="PS51732">
    <property type="entry name" value="ASN_GLN_ASE_3"/>
    <property type="match status" value="1"/>
</dbReference>
<dbReference type="PANTHER" id="PTHR11707:SF28">
    <property type="entry name" value="60 KDA LYSOPHOSPHOLIPASE"/>
    <property type="match status" value="1"/>
</dbReference>
<dbReference type="SFLD" id="SFLDS00057">
    <property type="entry name" value="Glutaminase/Asparaginase"/>
    <property type="match status" value="1"/>
</dbReference>
<feature type="domain" description="Asparaginase/glutaminase C-terminal" evidence="8">
    <location>
        <begin position="210"/>
        <end position="319"/>
    </location>
</feature>
<dbReference type="Pfam" id="PF17763">
    <property type="entry name" value="Asparaginase_C"/>
    <property type="match status" value="1"/>
</dbReference>
<protein>
    <submittedName>
        <fullName evidence="9">L-asparaginase</fullName>
        <ecNumber evidence="9">3.5.1.1</ecNumber>
    </submittedName>
</protein>
<evidence type="ECO:0000256" key="2">
    <source>
        <dbReference type="ARBA" id="ARBA00022801"/>
    </source>
</evidence>
<evidence type="ECO:0000313" key="9">
    <source>
        <dbReference type="EMBL" id="MDR7275779.1"/>
    </source>
</evidence>
<dbReference type="InterPro" id="IPR036152">
    <property type="entry name" value="Asp/glu_Ase-like_sf"/>
</dbReference>
<dbReference type="Gene3D" id="3.40.50.40">
    <property type="match status" value="1"/>
</dbReference>
<feature type="binding site" evidence="4">
    <location>
        <position position="57"/>
    </location>
    <ligand>
        <name>substrate</name>
    </ligand>
</feature>
<feature type="binding site" evidence="4">
    <location>
        <begin position="87"/>
        <end position="88"/>
    </location>
    <ligand>
        <name>substrate</name>
    </ligand>
</feature>
<dbReference type="Proteomes" id="UP001183643">
    <property type="component" value="Unassembled WGS sequence"/>
</dbReference>
<evidence type="ECO:0000259" key="8">
    <source>
        <dbReference type="Pfam" id="PF17763"/>
    </source>
</evidence>
<dbReference type="PANTHER" id="PTHR11707">
    <property type="entry name" value="L-ASPARAGINASE"/>
    <property type="match status" value="1"/>
</dbReference>
<dbReference type="GO" id="GO:0004067">
    <property type="term" value="F:asparaginase activity"/>
    <property type="evidence" value="ECO:0007669"/>
    <property type="project" value="UniProtKB-UniRule"/>
</dbReference>
<feature type="domain" description="L-asparaginase N-terminal" evidence="7">
    <location>
        <begin position="5"/>
        <end position="190"/>
    </location>
</feature>
<dbReference type="FunFam" id="3.40.50.1170:FF:000001">
    <property type="entry name" value="L-asparaginase 2"/>
    <property type="match status" value="1"/>
</dbReference>
<keyword evidence="6" id="KW-0732">Signal</keyword>